<dbReference type="STRING" id="758793.BRPE64_ACDS27130"/>
<evidence type="ECO:0000313" key="2">
    <source>
        <dbReference type="Proteomes" id="UP000013966"/>
    </source>
</evidence>
<keyword evidence="1" id="KW-0808">Transferase</keyword>
<reference evidence="1 2" key="1">
    <citation type="journal article" date="2013" name="Genome Announc.">
        <title>Complete Genome Sequence of Burkholderia sp. Strain RPE64, Bacterial Symbiont of the Bean Bug Riptortus pedestris.</title>
        <authorList>
            <person name="Shibata T.F."/>
            <person name="Maeda T."/>
            <person name="Nikoh N."/>
            <person name="Yamaguchi K."/>
            <person name="Oshima K."/>
            <person name="Hattori M."/>
            <person name="Nishiyama T."/>
            <person name="Hasebe M."/>
            <person name="Fukatsu T."/>
            <person name="Kikuchi Y."/>
            <person name="Shigenobu S."/>
        </authorList>
    </citation>
    <scope>NUCLEOTIDE SEQUENCE [LARGE SCALE GENOMIC DNA]</scope>
</reference>
<dbReference type="KEGG" id="buo:BRPE64_ACDS27130"/>
<dbReference type="Proteomes" id="UP000013966">
    <property type="component" value="Chromosome 1"/>
</dbReference>
<gene>
    <name evidence="1" type="ORF">BRPE64_ACDS27130</name>
</gene>
<keyword evidence="1" id="KW-0489">Methyltransferase</keyword>
<dbReference type="PATRIC" id="fig|758793.3.peg.2719"/>
<dbReference type="GO" id="GO:0008168">
    <property type="term" value="F:methyltransferase activity"/>
    <property type="evidence" value="ECO:0007669"/>
    <property type="project" value="UniProtKB-KW"/>
</dbReference>
<name>R4X0K2_9BURK</name>
<sequence length="576" mass="63966">MEAAIKTAERRARDPEFVQRYLAGAGLDFAPDASHFRPLSHLFPKVSKVLWWNTSLGGEIYMNGVDDISLDFVHADFCLAAQHDPVQALSRWLDLLKPGGHAIVTVPNEHGDATHKWSFSIGGASSASLPCIDMLEVVKKLGHVAQCERLAVIRDDRANEAADESADESADASAESIIELVLRKRQVRSMSECVKAIFTVKSAEACVAACYTAIETYPYRSDVHLVAVQHLLRWRELSHMDVVVERAVETMPHENQALLSRAYHQISVGRLKAGFTQREQIAKRMRWQRRTKAEPPQDTPAWKGEPLAGKRIVIWSEFGLGDEIFFFRFARILRERAGAASVSVVCQSPLTKLFEASGEADAIIDVKDAGSIPPHDFWVYPHAIPAHLPLDLDALPPSIPYLRAPDVPAPGMEQLDARAVKVGIVFKGDPTHENDASRSLPSLSVLDSLFAIEGAEFYSLQKGAGADEAADYAERLPNFHDIGAHVTTMEQTASAIMALDVVVTVDTSVAHVAGALGTPVWLMLPSYGDWRWHYIREDSPWYPSMRLLRTEWGDDWTKVVARIGAWLGEWSEARRR</sequence>
<reference evidence="1 2" key="2">
    <citation type="journal article" date="2018" name="Int. J. Syst. Evol. Microbiol.">
        <title>Burkholderia insecticola sp. nov., a gut symbiotic bacterium of the bean bug Riptortus pedestris.</title>
        <authorList>
            <person name="Takeshita K."/>
            <person name="Tamaki H."/>
            <person name="Ohbayashi T."/>
            <person name="Meng X.-Y."/>
            <person name="Sone T."/>
            <person name="Mitani Y."/>
            <person name="Peeters C."/>
            <person name="Kikuchi Y."/>
            <person name="Vandamme P."/>
        </authorList>
    </citation>
    <scope>NUCLEOTIDE SEQUENCE [LARGE SCALE GENOMIC DNA]</scope>
    <source>
        <strain evidence="1">RPE64</strain>
    </source>
</reference>
<dbReference type="Gene3D" id="3.40.50.150">
    <property type="entry name" value="Vaccinia Virus protein VP39"/>
    <property type="match status" value="1"/>
</dbReference>
<dbReference type="AlphaFoldDB" id="R4X0K2"/>
<organism evidence="1 2">
    <name type="scientific">Caballeronia insecticola</name>
    <dbReference type="NCBI Taxonomy" id="758793"/>
    <lineage>
        <taxon>Bacteria</taxon>
        <taxon>Pseudomonadati</taxon>
        <taxon>Pseudomonadota</taxon>
        <taxon>Betaproteobacteria</taxon>
        <taxon>Burkholderiales</taxon>
        <taxon>Burkholderiaceae</taxon>
        <taxon>Caballeronia</taxon>
    </lineage>
</organism>
<accession>R4X0K2</accession>
<protein>
    <submittedName>
        <fullName evidence="1">Methyltransferase type 11</fullName>
    </submittedName>
</protein>
<dbReference type="RefSeq" id="WP_016346604.1">
    <property type="nucleotide sequence ID" value="NC_021287.1"/>
</dbReference>
<keyword evidence="2" id="KW-1185">Reference proteome</keyword>
<proteinExistence type="predicted"/>
<dbReference type="SUPFAM" id="SSF53756">
    <property type="entry name" value="UDP-Glycosyltransferase/glycogen phosphorylase"/>
    <property type="match status" value="1"/>
</dbReference>
<evidence type="ECO:0000313" key="1">
    <source>
        <dbReference type="EMBL" id="BAN24467.1"/>
    </source>
</evidence>
<dbReference type="Gene3D" id="3.40.50.2000">
    <property type="entry name" value="Glycogen Phosphorylase B"/>
    <property type="match status" value="1"/>
</dbReference>
<dbReference type="HOGENOM" id="CLU_010140_0_3_4"/>
<dbReference type="EMBL" id="AP013058">
    <property type="protein sequence ID" value="BAN24467.1"/>
    <property type="molecule type" value="Genomic_DNA"/>
</dbReference>
<dbReference type="SUPFAM" id="SSF53335">
    <property type="entry name" value="S-adenosyl-L-methionine-dependent methyltransferases"/>
    <property type="match status" value="1"/>
</dbReference>
<dbReference type="InterPro" id="IPR029063">
    <property type="entry name" value="SAM-dependent_MTases_sf"/>
</dbReference>
<dbReference type="GO" id="GO:0032259">
    <property type="term" value="P:methylation"/>
    <property type="evidence" value="ECO:0007669"/>
    <property type="project" value="UniProtKB-KW"/>
</dbReference>